<feature type="compositionally biased region" description="Basic and acidic residues" evidence="1">
    <location>
        <begin position="128"/>
        <end position="137"/>
    </location>
</feature>
<evidence type="ECO:0000256" key="1">
    <source>
        <dbReference type="SAM" id="MobiDB-lite"/>
    </source>
</evidence>
<feature type="compositionally biased region" description="Low complexity" evidence="1">
    <location>
        <begin position="117"/>
        <end position="127"/>
    </location>
</feature>
<evidence type="ECO:0000313" key="2">
    <source>
        <dbReference type="EMBL" id="MBW93223.1"/>
    </source>
</evidence>
<organism evidence="2">
    <name type="scientific">Rhizophora mucronata</name>
    <name type="common">Asiatic mangrove</name>
    <dbReference type="NCBI Taxonomy" id="61149"/>
    <lineage>
        <taxon>Eukaryota</taxon>
        <taxon>Viridiplantae</taxon>
        <taxon>Streptophyta</taxon>
        <taxon>Embryophyta</taxon>
        <taxon>Tracheophyta</taxon>
        <taxon>Spermatophyta</taxon>
        <taxon>Magnoliopsida</taxon>
        <taxon>eudicotyledons</taxon>
        <taxon>Gunneridae</taxon>
        <taxon>Pentapetalae</taxon>
        <taxon>rosids</taxon>
        <taxon>fabids</taxon>
        <taxon>Malpighiales</taxon>
        <taxon>Rhizophoraceae</taxon>
        <taxon>Rhizophora</taxon>
    </lineage>
</organism>
<protein>
    <submittedName>
        <fullName evidence="2">Uncharacterized protein</fullName>
    </submittedName>
</protein>
<proteinExistence type="predicted"/>
<reference evidence="2" key="1">
    <citation type="submission" date="2018-02" db="EMBL/GenBank/DDBJ databases">
        <title>Rhizophora mucronata_Transcriptome.</title>
        <authorList>
            <person name="Meera S.P."/>
            <person name="Sreeshan A."/>
            <person name="Augustine A."/>
        </authorList>
    </citation>
    <scope>NUCLEOTIDE SEQUENCE</scope>
    <source>
        <tissue evidence="2">Leaf</tissue>
    </source>
</reference>
<dbReference type="EMBL" id="GGEC01012740">
    <property type="protein sequence ID" value="MBW93223.1"/>
    <property type="molecule type" value="Transcribed_RNA"/>
</dbReference>
<feature type="region of interest" description="Disordered" evidence="1">
    <location>
        <begin position="115"/>
        <end position="137"/>
    </location>
</feature>
<dbReference type="AlphaFoldDB" id="A0A2P2JIC3"/>
<name>A0A2P2JIC3_RHIMU</name>
<accession>A0A2P2JIC3</accession>
<sequence length="214" mass="23118">MTIMDSDLSSACVSSEDASLIIGSSDASRELKNTVPLEGTTWAGFESPDKLSESATSSKCFIAPDIRESNGHNGAESCKESNVDDAYTLNPYESASGELKIAVLIEETKSADSLLNQKATKQSSKATKSADSDHMENEPVLNFTVQNNGHTCLNYYIGEDHKRHNVECIQANSSTEKPAVENPANQINEILYESKTGFSVADQDSGSNELKVKQ</sequence>